<name>A0A6C0CMV0_9ZZZZ</name>
<dbReference type="AntiFam" id="ANF00010">
    <property type="entry name" value="tRNA translation"/>
</dbReference>
<accession>A0A6C0CMV0</accession>
<dbReference type="EMBL" id="MN739457">
    <property type="protein sequence ID" value="QHT05547.1"/>
    <property type="molecule type" value="Genomic_DNA"/>
</dbReference>
<dbReference type="AlphaFoldDB" id="A0A6C0CMV0"/>
<sequence length="61" mass="6991">MRETCKTVHLKRLPEQAYKSFPLLAQLVEQWTVVPMVTSSILVERTHSSVAQLVERQAVNL</sequence>
<reference evidence="1" key="1">
    <citation type="journal article" date="2020" name="Nature">
        <title>Giant virus diversity and host interactions through global metagenomics.</title>
        <authorList>
            <person name="Schulz F."/>
            <person name="Roux S."/>
            <person name="Paez-Espino D."/>
            <person name="Jungbluth S."/>
            <person name="Walsh D.A."/>
            <person name="Denef V.J."/>
            <person name="McMahon K.D."/>
            <person name="Konstantinidis K.T."/>
            <person name="Eloe-Fadrosh E.A."/>
            <person name="Kyrpides N.C."/>
            <person name="Woyke T."/>
        </authorList>
    </citation>
    <scope>NUCLEOTIDE SEQUENCE</scope>
    <source>
        <strain evidence="1">GVMAG-M-3300021389-45</strain>
    </source>
</reference>
<evidence type="ECO:0000313" key="1">
    <source>
        <dbReference type="EMBL" id="QHT05547.1"/>
    </source>
</evidence>
<protein>
    <submittedName>
        <fullName evidence="1">Uncharacterized protein</fullName>
    </submittedName>
</protein>
<organism evidence="1">
    <name type="scientific">viral metagenome</name>
    <dbReference type="NCBI Taxonomy" id="1070528"/>
    <lineage>
        <taxon>unclassified sequences</taxon>
        <taxon>metagenomes</taxon>
        <taxon>organismal metagenomes</taxon>
    </lineage>
</organism>
<proteinExistence type="predicted"/>